<feature type="signal peptide" evidence="9">
    <location>
        <begin position="1"/>
        <end position="22"/>
    </location>
</feature>
<dbReference type="Proteomes" id="UP000594454">
    <property type="component" value="Chromosome 2"/>
</dbReference>
<evidence type="ECO:0008006" key="12">
    <source>
        <dbReference type="Google" id="ProtNLM"/>
    </source>
</evidence>
<comment type="similarity">
    <text evidence="2">Belongs to the AKH/HRTH/RPCH family.</text>
</comment>
<dbReference type="OrthoDB" id="6159864at2759"/>
<dbReference type="AlphaFoldDB" id="A0A7R8UNT5"/>
<keyword evidence="8" id="KW-0527">Neuropeptide</keyword>
<dbReference type="GO" id="GO:0007218">
    <property type="term" value="P:neuropeptide signaling pathway"/>
    <property type="evidence" value="ECO:0007669"/>
    <property type="project" value="UniProtKB-KW"/>
</dbReference>
<evidence type="ECO:0000256" key="1">
    <source>
        <dbReference type="ARBA" id="ARBA00004613"/>
    </source>
</evidence>
<evidence type="ECO:0000256" key="2">
    <source>
        <dbReference type="ARBA" id="ARBA00006145"/>
    </source>
</evidence>
<keyword evidence="4" id="KW-0372">Hormone</keyword>
<dbReference type="FunCoup" id="A0A7R8UNT5">
    <property type="interactions" value="112"/>
</dbReference>
<organism evidence="10 11">
    <name type="scientific">Hermetia illucens</name>
    <name type="common">Black soldier fly</name>
    <dbReference type="NCBI Taxonomy" id="343691"/>
    <lineage>
        <taxon>Eukaryota</taxon>
        <taxon>Metazoa</taxon>
        <taxon>Ecdysozoa</taxon>
        <taxon>Arthropoda</taxon>
        <taxon>Hexapoda</taxon>
        <taxon>Insecta</taxon>
        <taxon>Pterygota</taxon>
        <taxon>Neoptera</taxon>
        <taxon>Endopterygota</taxon>
        <taxon>Diptera</taxon>
        <taxon>Brachycera</taxon>
        <taxon>Stratiomyomorpha</taxon>
        <taxon>Stratiomyidae</taxon>
        <taxon>Hermetiinae</taxon>
        <taxon>Hermetia</taxon>
    </lineage>
</organism>
<comment type="subcellular location">
    <subcellularLocation>
        <location evidence="1">Secreted</location>
    </subcellularLocation>
</comment>
<dbReference type="InterPro" id="IPR002047">
    <property type="entry name" value="Adipokinetic_hormone_CS"/>
</dbReference>
<dbReference type="EMBL" id="LR899010">
    <property type="protein sequence ID" value="CAD7083362.1"/>
    <property type="molecule type" value="Genomic_DNA"/>
</dbReference>
<keyword evidence="7" id="KW-0873">Pyrrolidone carboxylic acid</keyword>
<evidence type="ECO:0000256" key="4">
    <source>
        <dbReference type="ARBA" id="ARBA00022702"/>
    </source>
</evidence>
<proteinExistence type="inferred from homology"/>
<dbReference type="InParanoid" id="A0A7R8UNT5"/>
<dbReference type="PROSITE" id="PS00256">
    <property type="entry name" value="AKH"/>
    <property type="match status" value="1"/>
</dbReference>
<evidence type="ECO:0000256" key="9">
    <source>
        <dbReference type="SAM" id="SignalP"/>
    </source>
</evidence>
<keyword evidence="5 9" id="KW-0732">Signal</keyword>
<evidence type="ECO:0000313" key="10">
    <source>
        <dbReference type="EMBL" id="CAD7083362.1"/>
    </source>
</evidence>
<protein>
    <recommendedName>
        <fullName evidence="12">Adipokinetic hormone 1</fullName>
    </recommendedName>
</protein>
<reference evidence="10 11" key="1">
    <citation type="submission" date="2020-11" db="EMBL/GenBank/DDBJ databases">
        <authorList>
            <person name="Wallbank WR R."/>
            <person name="Pardo Diaz C."/>
            <person name="Kozak K."/>
            <person name="Martin S."/>
            <person name="Jiggins C."/>
            <person name="Moest M."/>
            <person name="Warren A I."/>
            <person name="Generalovic N T."/>
            <person name="Byers J.R.P. K."/>
            <person name="Montejo-Kovacevich G."/>
            <person name="Yen C E."/>
        </authorList>
    </citation>
    <scope>NUCLEOTIDE SEQUENCE [LARGE SCALE GENOMIC DNA]</scope>
</reference>
<sequence>MASPRLILLAVLFVACLLSCSAQLTFTPGWGKRSTNNMFGNSAGMNNRALGCKSSTESLLAIFHFIEAEAQKFLDCNQK</sequence>
<dbReference type="InterPro" id="IPR010475">
    <property type="entry name" value="AKH/RPCH_hormone"/>
</dbReference>
<dbReference type="PROSITE" id="PS51257">
    <property type="entry name" value="PROKAR_LIPOPROTEIN"/>
    <property type="match status" value="1"/>
</dbReference>
<feature type="chain" id="PRO_5031303655" description="Adipokinetic hormone 1" evidence="9">
    <location>
        <begin position="23"/>
        <end position="79"/>
    </location>
</feature>
<evidence type="ECO:0000256" key="5">
    <source>
        <dbReference type="ARBA" id="ARBA00022729"/>
    </source>
</evidence>
<dbReference type="OMA" id="DACKTPV"/>
<accession>A0A7R8UNT5</accession>
<dbReference type="Pfam" id="PF06377">
    <property type="entry name" value="Adipokin_hormo"/>
    <property type="match status" value="1"/>
</dbReference>
<gene>
    <name evidence="10" type="ORF">HERILL_LOCUS6331</name>
</gene>
<name>A0A7R8UNT5_HERIL</name>
<keyword evidence="11" id="KW-1185">Reference proteome</keyword>
<keyword evidence="6" id="KW-0027">Amidation</keyword>
<evidence type="ECO:0000313" key="11">
    <source>
        <dbReference type="Proteomes" id="UP000594454"/>
    </source>
</evidence>
<evidence type="ECO:0000256" key="6">
    <source>
        <dbReference type="ARBA" id="ARBA00022815"/>
    </source>
</evidence>
<dbReference type="GO" id="GO:0005179">
    <property type="term" value="F:hormone activity"/>
    <property type="evidence" value="ECO:0007669"/>
    <property type="project" value="UniProtKB-KW"/>
</dbReference>
<evidence type="ECO:0000256" key="3">
    <source>
        <dbReference type="ARBA" id="ARBA00022525"/>
    </source>
</evidence>
<keyword evidence="3" id="KW-0964">Secreted</keyword>
<evidence type="ECO:0000256" key="8">
    <source>
        <dbReference type="ARBA" id="ARBA00023320"/>
    </source>
</evidence>
<evidence type="ECO:0000256" key="7">
    <source>
        <dbReference type="ARBA" id="ARBA00023283"/>
    </source>
</evidence>
<dbReference type="GO" id="GO:0005576">
    <property type="term" value="C:extracellular region"/>
    <property type="evidence" value="ECO:0007669"/>
    <property type="project" value="UniProtKB-SubCell"/>
</dbReference>